<comment type="caution">
    <text evidence="3">The sequence shown here is derived from an EMBL/GenBank/DDBJ whole genome shotgun (WGS) entry which is preliminary data.</text>
</comment>
<feature type="region of interest" description="Disordered" evidence="1">
    <location>
        <begin position="366"/>
        <end position="397"/>
    </location>
</feature>
<feature type="domain" description="DUF3631" evidence="2">
    <location>
        <begin position="188"/>
        <end position="367"/>
    </location>
</feature>
<evidence type="ECO:0000313" key="3">
    <source>
        <dbReference type="EMBL" id="MBO0609381.1"/>
    </source>
</evidence>
<gene>
    <name evidence="3" type="ORF">J0911_10090</name>
</gene>
<accession>A0ABS3I8N3</accession>
<feature type="compositionally biased region" description="Polar residues" evidence="1">
    <location>
        <begin position="371"/>
        <end position="382"/>
    </location>
</feature>
<reference evidence="4" key="1">
    <citation type="submission" date="2023-07" db="EMBL/GenBank/DDBJ databases">
        <title>Myceligenerans salitolerans sp. nov., a halotolerant actinomycete isolated from a salt lake in Xinjiang, China.</title>
        <authorList>
            <person name="Guan T."/>
        </authorList>
    </citation>
    <scope>NUCLEOTIDE SEQUENCE [LARGE SCALE GENOMIC DNA]</scope>
    <source>
        <strain evidence="4">XHU 5031</strain>
    </source>
</reference>
<protein>
    <submittedName>
        <fullName evidence="3">DUF3631 domain-containing protein</fullName>
    </submittedName>
</protein>
<keyword evidence="4" id="KW-1185">Reference proteome</keyword>
<dbReference type="Pfam" id="PF12307">
    <property type="entry name" value="DUF3631"/>
    <property type="match status" value="1"/>
</dbReference>
<evidence type="ECO:0000259" key="2">
    <source>
        <dbReference type="Pfam" id="PF12307"/>
    </source>
</evidence>
<name>A0ABS3I8N3_9MICO</name>
<dbReference type="EMBL" id="JAFMPK010000041">
    <property type="protein sequence ID" value="MBO0609381.1"/>
    <property type="molecule type" value="Genomic_DNA"/>
</dbReference>
<dbReference type="Proteomes" id="UP000664617">
    <property type="component" value="Unassembled WGS sequence"/>
</dbReference>
<sequence length="397" mass="43669">MSATTPTPAPLVQPEPDMDGAALLDEVREAMSRYIILPSDEAMIGVVLWIAATHAVPAWTHATRLVIWAPEKACGKSRLMQLIRALCHRELMAVNVSSSAVYRAISGAKSDPPTLLLDEADTVFGAKASGDEDLRGLLNGGFERDAYALRYNAAKDDLDKLSTFSMAALAGIGRMPATIEDRAVVISMRRRKPGETVAPYRKRRDGEPLDRLRVRLNRWARANMRALELATPDMPIEDRPADLWEPLIAVADQAGGHWPDAARKAAVKLTNARDETAKASETTQLLRDIRAAFDDAHAEAMPSAVLLARLNTDEEAPWADYGPKGLTGHRLAAMLREYDIRARVLNQSGGQKRGYHRADFADTWERYCPTNPETGTGTQVSEVSERQPDTETPSQTH</sequence>
<dbReference type="InterPro" id="IPR022081">
    <property type="entry name" value="DUF3631"/>
</dbReference>
<proteinExistence type="predicted"/>
<organism evidence="3 4">
    <name type="scientific">Myceligenerans salitolerans</name>
    <dbReference type="NCBI Taxonomy" id="1230528"/>
    <lineage>
        <taxon>Bacteria</taxon>
        <taxon>Bacillati</taxon>
        <taxon>Actinomycetota</taxon>
        <taxon>Actinomycetes</taxon>
        <taxon>Micrococcales</taxon>
        <taxon>Promicromonosporaceae</taxon>
        <taxon>Myceligenerans</taxon>
    </lineage>
</organism>
<evidence type="ECO:0000313" key="4">
    <source>
        <dbReference type="Proteomes" id="UP000664617"/>
    </source>
</evidence>
<dbReference type="RefSeq" id="WP_207275344.1">
    <property type="nucleotide sequence ID" value="NZ_JAFMPK010000041.1"/>
</dbReference>
<evidence type="ECO:0000256" key="1">
    <source>
        <dbReference type="SAM" id="MobiDB-lite"/>
    </source>
</evidence>